<organism evidence="2 3">
    <name type="scientific">Bifidobacterium subtile</name>
    <dbReference type="NCBI Taxonomy" id="77635"/>
    <lineage>
        <taxon>Bacteria</taxon>
        <taxon>Bacillati</taxon>
        <taxon>Actinomycetota</taxon>
        <taxon>Actinomycetes</taxon>
        <taxon>Bifidobacteriales</taxon>
        <taxon>Bifidobacteriaceae</taxon>
        <taxon>Bifidobacterium</taxon>
    </lineage>
</organism>
<dbReference type="AlphaFoldDB" id="A0A087E5T6"/>
<evidence type="ECO:0000313" key="3">
    <source>
        <dbReference type="Proteomes" id="UP000029055"/>
    </source>
</evidence>
<reference evidence="2 3" key="1">
    <citation type="submission" date="2014-03" db="EMBL/GenBank/DDBJ databases">
        <title>Genomics of Bifidobacteria.</title>
        <authorList>
            <person name="Ventura M."/>
            <person name="Milani C."/>
            <person name="Lugli G.A."/>
        </authorList>
    </citation>
    <scope>NUCLEOTIDE SEQUENCE [LARGE SCALE GENOMIC DNA]</scope>
    <source>
        <strain evidence="2 3">LMG 11597</strain>
    </source>
</reference>
<name>A0A087E5T6_9BIFI</name>
<proteinExistence type="predicted"/>
<dbReference type="EMBL" id="JGZR01000007">
    <property type="protein sequence ID" value="KFJ03137.1"/>
    <property type="molecule type" value="Genomic_DNA"/>
</dbReference>
<evidence type="ECO:0000256" key="1">
    <source>
        <dbReference type="SAM" id="MobiDB-lite"/>
    </source>
</evidence>
<accession>A0A087E5T6</accession>
<feature type="region of interest" description="Disordered" evidence="1">
    <location>
        <begin position="33"/>
        <end position="61"/>
    </location>
</feature>
<feature type="compositionally biased region" description="Polar residues" evidence="1">
    <location>
        <begin position="33"/>
        <end position="44"/>
    </location>
</feature>
<evidence type="ECO:0000313" key="2">
    <source>
        <dbReference type="EMBL" id="KFJ03137.1"/>
    </source>
</evidence>
<sequence length="193" mass="20959">MSRKHRTMLALLAIALTIILLLLGWAGRRAMSQASSEPTPSVIRTTAGAKPQPPKTDPALKTRDAQRLCEQTAPKVVTLYVTDSPDRSHLLDEYFTAHATGRNVPVSHIKPQPAKQFAGALNVEQPVGHAVCSVNTGLQSSPWMLEFDWEETLGWRCTSIQGCFGSIVFCGFGQVVFSGLGVGHADHSRAVPW</sequence>
<keyword evidence="3" id="KW-1185">Reference proteome</keyword>
<gene>
    <name evidence="2" type="ORF">BISU_1069</name>
</gene>
<dbReference type="eggNOG" id="ENOG5030P75">
    <property type="taxonomic scope" value="Bacteria"/>
</dbReference>
<comment type="caution">
    <text evidence="2">The sequence shown here is derived from an EMBL/GenBank/DDBJ whole genome shotgun (WGS) entry which is preliminary data.</text>
</comment>
<dbReference type="STRING" id="77635.BISU_1069"/>
<dbReference type="RefSeq" id="WP_024464068.1">
    <property type="nucleotide sequence ID" value="NZ_CP062939.1"/>
</dbReference>
<protein>
    <submittedName>
        <fullName evidence="2">Cobalt transporter</fullName>
    </submittedName>
</protein>
<dbReference type="Proteomes" id="UP000029055">
    <property type="component" value="Unassembled WGS sequence"/>
</dbReference>